<dbReference type="EMBL" id="CAEZVI010000063">
    <property type="protein sequence ID" value="CAB4629628.1"/>
    <property type="molecule type" value="Genomic_DNA"/>
</dbReference>
<organism evidence="1">
    <name type="scientific">freshwater metagenome</name>
    <dbReference type="NCBI Taxonomy" id="449393"/>
    <lineage>
        <taxon>unclassified sequences</taxon>
        <taxon>metagenomes</taxon>
        <taxon>ecological metagenomes</taxon>
    </lineage>
</organism>
<name>A0A6J6IYW2_9ZZZZ</name>
<proteinExistence type="predicted"/>
<dbReference type="AlphaFoldDB" id="A0A6J6IYW2"/>
<reference evidence="1" key="1">
    <citation type="submission" date="2020-05" db="EMBL/GenBank/DDBJ databases">
        <authorList>
            <person name="Chiriac C."/>
            <person name="Salcher M."/>
            <person name="Ghai R."/>
            <person name="Kavagutti S V."/>
        </authorList>
    </citation>
    <scope>NUCLEOTIDE SEQUENCE</scope>
</reference>
<gene>
    <name evidence="1" type="ORF">UFOPK1981_00619</name>
</gene>
<protein>
    <submittedName>
        <fullName evidence="1">Unannotated protein</fullName>
    </submittedName>
</protein>
<accession>A0A6J6IYW2</accession>
<sequence>MIPVSFFNPAMNNCSNRGITESAVFPNADELMGNSLHPRTVNPSSRAIVAIESFTSALGSINPIPVA</sequence>
<evidence type="ECO:0000313" key="1">
    <source>
        <dbReference type="EMBL" id="CAB4629628.1"/>
    </source>
</evidence>